<protein>
    <recommendedName>
        <fullName evidence="2">Transposase DDE domain-containing protein</fullName>
    </recommendedName>
</protein>
<reference evidence="3" key="1">
    <citation type="journal article" date="2015" name="Nature">
        <title>Complex archaea that bridge the gap between prokaryotes and eukaryotes.</title>
        <authorList>
            <person name="Spang A."/>
            <person name="Saw J.H."/>
            <person name="Jorgensen S.L."/>
            <person name="Zaremba-Niedzwiedzka K."/>
            <person name="Martijn J."/>
            <person name="Lind A.E."/>
            <person name="van Eijk R."/>
            <person name="Schleper C."/>
            <person name="Guy L."/>
            <person name="Ettema T.J."/>
        </authorList>
    </citation>
    <scope>NUCLEOTIDE SEQUENCE</scope>
</reference>
<dbReference type="InterPro" id="IPR025668">
    <property type="entry name" value="Tnp_DDE_dom"/>
</dbReference>
<proteinExistence type="predicted"/>
<name>A0A0F8VMT8_9ZZZZ</name>
<feature type="non-terminal residue" evidence="3">
    <location>
        <position position="1"/>
    </location>
</feature>
<dbReference type="AlphaFoldDB" id="A0A0F8VMT8"/>
<dbReference type="EMBL" id="LAZR01070068">
    <property type="protein sequence ID" value="KKK45678.1"/>
    <property type="molecule type" value="Genomic_DNA"/>
</dbReference>
<evidence type="ECO:0000256" key="1">
    <source>
        <dbReference type="SAM" id="MobiDB-lite"/>
    </source>
</evidence>
<dbReference type="Pfam" id="PF13586">
    <property type="entry name" value="DDE_Tnp_1_2"/>
    <property type="match status" value="1"/>
</dbReference>
<organism evidence="3">
    <name type="scientific">marine sediment metagenome</name>
    <dbReference type="NCBI Taxonomy" id="412755"/>
    <lineage>
        <taxon>unclassified sequences</taxon>
        <taxon>metagenomes</taxon>
        <taxon>ecological metagenomes</taxon>
    </lineage>
</organism>
<feature type="region of interest" description="Disordered" evidence="1">
    <location>
        <begin position="1"/>
        <end position="20"/>
    </location>
</feature>
<sequence>TKQSYYQKRKTRKEAAERNHIEGKFGQGKNGYNLNEIRARLKDTSESWVACIFFVMNLINYEKLNLFGSIFRWIELVMAPNNAIIKRSGLKLILNYQP</sequence>
<evidence type="ECO:0000313" key="3">
    <source>
        <dbReference type="EMBL" id="KKK45678.1"/>
    </source>
</evidence>
<gene>
    <name evidence="3" type="ORF">LCGC14_3165060</name>
</gene>
<comment type="caution">
    <text evidence="3">The sequence shown here is derived from an EMBL/GenBank/DDBJ whole genome shotgun (WGS) entry which is preliminary data.</text>
</comment>
<accession>A0A0F8VMT8</accession>
<feature type="domain" description="Transposase DDE" evidence="2">
    <location>
        <begin position="7"/>
        <end position="58"/>
    </location>
</feature>
<evidence type="ECO:0000259" key="2">
    <source>
        <dbReference type="Pfam" id="PF13586"/>
    </source>
</evidence>